<keyword evidence="3" id="KW-1185">Reference proteome</keyword>
<evidence type="ECO:0000313" key="3">
    <source>
        <dbReference type="Proteomes" id="UP001432322"/>
    </source>
</evidence>
<evidence type="ECO:0000313" key="2">
    <source>
        <dbReference type="EMBL" id="GMT36039.1"/>
    </source>
</evidence>
<feature type="compositionally biased region" description="Low complexity" evidence="1">
    <location>
        <begin position="16"/>
        <end position="42"/>
    </location>
</feature>
<accession>A0AAV5X2I4</accession>
<sequence>KKEKEKRDKDEGGKGFFSLFSSRNSTSFSESTRSSNDSLSSDTKSKVTQITVVKVDRSESPPLEIAPSLPRHESTATLVNRSPSRESVVSDKTPTREPTPPPLPKRTYKKKENSSGSSHGSPVGQQKTFDYCEIYQTTRRAGSAHELAEDYMVIDTEGTLAIKNANQSGLNREL</sequence>
<feature type="region of interest" description="Disordered" evidence="1">
    <location>
        <begin position="1"/>
        <end position="128"/>
    </location>
</feature>
<comment type="caution">
    <text evidence="2">The sequence shown here is derived from an EMBL/GenBank/DDBJ whole genome shotgun (WGS) entry which is preliminary data.</text>
</comment>
<name>A0AAV5X2I4_9BILA</name>
<dbReference type="AlphaFoldDB" id="A0AAV5X2I4"/>
<gene>
    <name evidence="2" type="ORF">PFISCL1PPCAC_27336</name>
</gene>
<feature type="compositionally biased region" description="Polar residues" evidence="1">
    <location>
        <begin position="114"/>
        <end position="128"/>
    </location>
</feature>
<dbReference type="Proteomes" id="UP001432322">
    <property type="component" value="Unassembled WGS sequence"/>
</dbReference>
<proteinExistence type="predicted"/>
<reference evidence="2" key="1">
    <citation type="submission" date="2023-10" db="EMBL/GenBank/DDBJ databases">
        <title>Genome assembly of Pristionchus species.</title>
        <authorList>
            <person name="Yoshida K."/>
            <person name="Sommer R.J."/>
        </authorList>
    </citation>
    <scope>NUCLEOTIDE SEQUENCE</scope>
    <source>
        <strain evidence="2">RS5133</strain>
    </source>
</reference>
<feature type="non-terminal residue" evidence="2">
    <location>
        <position position="174"/>
    </location>
</feature>
<protein>
    <submittedName>
        <fullName evidence="2">Uncharacterized protein</fullName>
    </submittedName>
</protein>
<organism evidence="2 3">
    <name type="scientific">Pristionchus fissidentatus</name>
    <dbReference type="NCBI Taxonomy" id="1538716"/>
    <lineage>
        <taxon>Eukaryota</taxon>
        <taxon>Metazoa</taxon>
        <taxon>Ecdysozoa</taxon>
        <taxon>Nematoda</taxon>
        <taxon>Chromadorea</taxon>
        <taxon>Rhabditida</taxon>
        <taxon>Rhabditina</taxon>
        <taxon>Diplogasteromorpha</taxon>
        <taxon>Diplogasteroidea</taxon>
        <taxon>Neodiplogasteridae</taxon>
        <taxon>Pristionchus</taxon>
    </lineage>
</organism>
<feature type="non-terminal residue" evidence="2">
    <location>
        <position position="1"/>
    </location>
</feature>
<evidence type="ECO:0000256" key="1">
    <source>
        <dbReference type="SAM" id="MobiDB-lite"/>
    </source>
</evidence>
<feature type="compositionally biased region" description="Basic and acidic residues" evidence="1">
    <location>
        <begin position="1"/>
        <end position="13"/>
    </location>
</feature>
<feature type="compositionally biased region" description="Polar residues" evidence="1">
    <location>
        <begin position="75"/>
        <end position="87"/>
    </location>
</feature>
<dbReference type="EMBL" id="BTSY01000007">
    <property type="protein sequence ID" value="GMT36039.1"/>
    <property type="molecule type" value="Genomic_DNA"/>
</dbReference>